<keyword evidence="3 8" id="KW-0812">Transmembrane</keyword>
<gene>
    <name evidence="10" type="ORF">SAMN06297382_0021</name>
</gene>
<evidence type="ECO:0000256" key="1">
    <source>
        <dbReference type="ARBA" id="ARBA00004651"/>
    </source>
</evidence>
<evidence type="ECO:0000256" key="3">
    <source>
        <dbReference type="ARBA" id="ARBA00022692"/>
    </source>
</evidence>
<protein>
    <submittedName>
        <fullName evidence="10">Outer membrane transport energization protein ExbB</fullName>
    </submittedName>
</protein>
<keyword evidence="7" id="KW-0175">Coiled coil</keyword>
<dbReference type="GO" id="GO:0005886">
    <property type="term" value="C:plasma membrane"/>
    <property type="evidence" value="ECO:0007669"/>
    <property type="project" value="UniProtKB-SubCell"/>
</dbReference>
<evidence type="ECO:0000313" key="10">
    <source>
        <dbReference type="EMBL" id="SNT67533.1"/>
    </source>
</evidence>
<keyword evidence="2" id="KW-1003">Cell membrane</keyword>
<evidence type="ECO:0000313" key="11">
    <source>
        <dbReference type="Proteomes" id="UP000198346"/>
    </source>
</evidence>
<feature type="transmembrane region" description="Helical" evidence="8">
    <location>
        <begin position="413"/>
        <end position="433"/>
    </location>
</feature>
<keyword evidence="5 8" id="KW-0472">Membrane</keyword>
<proteinExistence type="inferred from homology"/>
<feature type="transmembrane region" description="Helical" evidence="8">
    <location>
        <begin position="371"/>
        <end position="393"/>
    </location>
</feature>
<keyword evidence="6" id="KW-0813">Transport</keyword>
<dbReference type="OrthoDB" id="4045at2"/>
<dbReference type="Pfam" id="PF01618">
    <property type="entry name" value="MotA_ExbB"/>
    <property type="match status" value="1"/>
</dbReference>
<dbReference type="PANTHER" id="PTHR30625:SF11">
    <property type="entry name" value="MOTA_TOLQ_EXBB PROTON CHANNEL DOMAIN-CONTAINING PROTEIN"/>
    <property type="match status" value="1"/>
</dbReference>
<dbReference type="PIRSF" id="PIRSF037714">
    <property type="entry name" value="TolR"/>
    <property type="match status" value="1"/>
</dbReference>
<dbReference type="InterPro" id="IPR050790">
    <property type="entry name" value="ExbB/TolQ_transport"/>
</dbReference>
<evidence type="ECO:0000256" key="4">
    <source>
        <dbReference type="ARBA" id="ARBA00022989"/>
    </source>
</evidence>
<name>A0A239PJN2_9PROT</name>
<dbReference type="GO" id="GO:0017038">
    <property type="term" value="P:protein import"/>
    <property type="evidence" value="ECO:0007669"/>
    <property type="project" value="TreeGrafter"/>
</dbReference>
<dbReference type="InterPro" id="IPR017270">
    <property type="entry name" value="MotA/TolQ/ExbB-rel"/>
</dbReference>
<evidence type="ECO:0000256" key="5">
    <source>
        <dbReference type="ARBA" id="ARBA00023136"/>
    </source>
</evidence>
<dbReference type="InterPro" id="IPR002898">
    <property type="entry name" value="MotA_ExbB_proton_chnl"/>
</dbReference>
<evidence type="ECO:0000256" key="6">
    <source>
        <dbReference type="RuleBase" id="RU004057"/>
    </source>
</evidence>
<evidence type="ECO:0000256" key="7">
    <source>
        <dbReference type="SAM" id="Coils"/>
    </source>
</evidence>
<evidence type="ECO:0000256" key="8">
    <source>
        <dbReference type="SAM" id="Phobius"/>
    </source>
</evidence>
<comment type="subcellular location">
    <subcellularLocation>
        <location evidence="1">Cell membrane</location>
        <topology evidence="1">Multi-pass membrane protein</topology>
    </subcellularLocation>
    <subcellularLocation>
        <location evidence="6">Membrane</location>
        <topology evidence="6">Multi-pass membrane protein</topology>
    </subcellularLocation>
</comment>
<comment type="similarity">
    <text evidence="6">Belongs to the exbB/tolQ family.</text>
</comment>
<keyword evidence="11" id="KW-1185">Reference proteome</keyword>
<dbReference type="AlphaFoldDB" id="A0A239PJN2"/>
<keyword evidence="6" id="KW-0653">Protein transport</keyword>
<feature type="transmembrane region" description="Helical" evidence="8">
    <location>
        <begin position="284"/>
        <end position="302"/>
    </location>
</feature>
<evidence type="ECO:0000256" key="2">
    <source>
        <dbReference type="ARBA" id="ARBA00022475"/>
    </source>
</evidence>
<reference evidence="10 11" key="1">
    <citation type="submission" date="2017-07" db="EMBL/GenBank/DDBJ databases">
        <authorList>
            <person name="Sun Z.S."/>
            <person name="Albrecht U."/>
            <person name="Echele G."/>
            <person name="Lee C.C."/>
        </authorList>
    </citation>
    <scope>NUCLEOTIDE SEQUENCE [LARGE SCALE GENOMIC DNA]</scope>
    <source>
        <strain evidence="10 11">CGMCC 1.12710</strain>
    </source>
</reference>
<dbReference type="PANTHER" id="PTHR30625">
    <property type="entry name" value="PROTEIN TOLQ"/>
    <property type="match status" value="1"/>
</dbReference>
<dbReference type="EMBL" id="FZQA01000001">
    <property type="protein sequence ID" value="SNT67533.1"/>
    <property type="molecule type" value="Genomic_DNA"/>
</dbReference>
<keyword evidence="4 8" id="KW-1133">Transmembrane helix</keyword>
<feature type="coiled-coil region" evidence="7">
    <location>
        <begin position="40"/>
        <end position="117"/>
    </location>
</feature>
<dbReference type="Proteomes" id="UP000198346">
    <property type="component" value="Unassembled WGS sequence"/>
</dbReference>
<feature type="domain" description="MotA/TolQ/ExbB proton channel" evidence="9">
    <location>
        <begin position="326"/>
        <end position="446"/>
    </location>
</feature>
<organism evidence="10 11">
    <name type="scientific">Amphiplicatus metriothermophilus</name>
    <dbReference type="NCBI Taxonomy" id="1519374"/>
    <lineage>
        <taxon>Bacteria</taxon>
        <taxon>Pseudomonadati</taxon>
        <taxon>Pseudomonadota</taxon>
        <taxon>Alphaproteobacteria</taxon>
        <taxon>Parvularculales</taxon>
        <taxon>Parvularculaceae</taxon>
        <taxon>Amphiplicatus</taxon>
    </lineage>
</organism>
<evidence type="ECO:0000259" key="9">
    <source>
        <dbReference type="Pfam" id="PF01618"/>
    </source>
</evidence>
<dbReference type="RefSeq" id="WP_089411393.1">
    <property type="nucleotide sequence ID" value="NZ_FZQA01000001.1"/>
</dbReference>
<accession>A0A239PJN2</accession>
<sequence>MKLFKLAGLSLCAGAAAMSLDLTQGTFAPAQAQEQPQITLDQVLEAVRRERRQVSEENRQREQRFLAERNNQQAELNRVRQQVVAAEAESTRLEGVMEQNQARIDELSQELAAKQGEFQELFGAARSAASDLNVQVTNSIISAQLPGRGAELQQIAQTETLPTEEQLVFLWETMIQQIAEQAKVVTFEAEVVGADGQPRAEEVTRIGPFVAFSDGRYLTYKGDLGVLQFLARQPGKVATDAARRVERATGEGFVRGVIDPSLGTLLSLVVETPTVVERVRQGRAVGYTIIVVASLAALLGIYKWVTLTMTANAVNAQVRRKKASKNNPLGRVMLAYENSQSADVETIALKLDDAILKEVPKLEGGLNLVKVIAAVAPLLGLLGTVIGMINTFQAITLFGTGDPQIMAGGISEALVTTVLGLIAAIPLLLLHAFASGAARRVTQVLEEQAAGIIAQHAEGGR</sequence>